<dbReference type="Pfam" id="PF01738">
    <property type="entry name" value="DLH"/>
    <property type="match status" value="1"/>
</dbReference>
<evidence type="ECO:0000313" key="3">
    <source>
        <dbReference type="Proteomes" id="UP000724672"/>
    </source>
</evidence>
<dbReference type="InterPro" id="IPR029058">
    <property type="entry name" value="AB_hydrolase_fold"/>
</dbReference>
<proteinExistence type="predicted"/>
<keyword evidence="3" id="KW-1185">Reference proteome</keyword>
<dbReference type="EMBL" id="WSFT01000015">
    <property type="protein sequence ID" value="MBS4537280.1"/>
    <property type="molecule type" value="Genomic_DNA"/>
</dbReference>
<organism evidence="2 3">
    <name type="scientific">Anaeromonas frigoriresistens</name>
    <dbReference type="NCBI Taxonomy" id="2683708"/>
    <lineage>
        <taxon>Bacteria</taxon>
        <taxon>Bacillati</taxon>
        <taxon>Bacillota</taxon>
        <taxon>Tissierellia</taxon>
        <taxon>Tissierellales</taxon>
        <taxon>Thermohalobacteraceae</taxon>
        <taxon>Anaeromonas</taxon>
    </lineage>
</organism>
<dbReference type="AlphaFoldDB" id="A0A942UTR4"/>
<dbReference type="SUPFAM" id="SSF53474">
    <property type="entry name" value="alpha/beta-Hydrolases"/>
    <property type="match status" value="1"/>
</dbReference>
<keyword evidence="2" id="KW-0378">Hydrolase</keyword>
<dbReference type="RefSeq" id="WP_203365212.1">
    <property type="nucleotide sequence ID" value="NZ_WSFT01000015.1"/>
</dbReference>
<dbReference type="PANTHER" id="PTHR47381:SF3">
    <property type="entry name" value="ALPHA_BETA-HYDROLASES SUPERFAMILY PROTEIN"/>
    <property type="match status" value="1"/>
</dbReference>
<dbReference type="InterPro" id="IPR002925">
    <property type="entry name" value="Dienelactn_hydro"/>
</dbReference>
<protein>
    <submittedName>
        <fullName evidence="2">Dienelactone hydrolase family protein</fullName>
    </submittedName>
</protein>
<evidence type="ECO:0000313" key="2">
    <source>
        <dbReference type="EMBL" id="MBS4537280.1"/>
    </source>
</evidence>
<evidence type="ECO:0000259" key="1">
    <source>
        <dbReference type="Pfam" id="PF01738"/>
    </source>
</evidence>
<sequence length="254" mass="29305">MEWSIFKHENTFVMITKEKVGDIPYLRFNPKDYTGVLPTVIYYHGSHSNKDFIRFQAMSIASFGYQVIVPDALYHGERGSTEYNNTDFLEKYVWEIILKSIQESHVLIKKLIEKHDADLTRICVLGDSMGAITAGGVFVKHDHLKCLAGFNGAFAWKECIKNNILPSSEPYIDEIELYDPITNEEKIKGRAISIFHGVEDTTIPIEIQKKFVDRMKPLYINNQEKLQLIEFSNINHRVTTSMLENLITWLKANL</sequence>
<dbReference type="PANTHER" id="PTHR47381">
    <property type="entry name" value="ALPHA/BETA-HYDROLASES SUPERFAMILY PROTEIN"/>
    <property type="match status" value="1"/>
</dbReference>
<accession>A0A942UTR4</accession>
<dbReference type="Gene3D" id="3.40.50.1820">
    <property type="entry name" value="alpha/beta hydrolase"/>
    <property type="match status" value="1"/>
</dbReference>
<dbReference type="GO" id="GO:0016787">
    <property type="term" value="F:hydrolase activity"/>
    <property type="evidence" value="ECO:0007669"/>
    <property type="project" value="UniProtKB-KW"/>
</dbReference>
<reference evidence="2" key="1">
    <citation type="submission" date="2019-12" db="EMBL/GenBank/DDBJ databases">
        <title>Clostridiaceae gen. nov. sp. nov., isolated from sediment in Xinjiang, China.</title>
        <authorList>
            <person name="Zhang R."/>
        </authorList>
    </citation>
    <scope>NUCLEOTIDE SEQUENCE</scope>
    <source>
        <strain evidence="2">D2Q-11</strain>
    </source>
</reference>
<dbReference type="Proteomes" id="UP000724672">
    <property type="component" value="Unassembled WGS sequence"/>
</dbReference>
<comment type="caution">
    <text evidence="2">The sequence shown here is derived from an EMBL/GenBank/DDBJ whole genome shotgun (WGS) entry which is preliminary data.</text>
</comment>
<feature type="domain" description="Dienelactone hydrolase" evidence="1">
    <location>
        <begin position="38"/>
        <end position="236"/>
    </location>
</feature>
<gene>
    <name evidence="2" type="ORF">GOQ27_02340</name>
</gene>
<name>A0A942UTR4_9FIRM</name>